<dbReference type="Proteomes" id="UP000224953">
    <property type="component" value="Genome"/>
</dbReference>
<evidence type="ECO:0000313" key="8">
    <source>
        <dbReference type="Proteomes" id="UP000223288"/>
    </source>
</evidence>
<dbReference type="EMBL" id="KX349306">
    <property type="protein sequence ID" value="AOO14980.1"/>
    <property type="molecule type" value="Genomic_DNA"/>
</dbReference>
<accession>A0A1D7SKQ2</accession>
<evidence type="ECO:0000313" key="6">
    <source>
        <dbReference type="EMBL" id="AOO14764.1"/>
    </source>
</evidence>
<dbReference type="Proteomes" id="UP000226173">
    <property type="component" value="Segment"/>
</dbReference>
<dbReference type="Proteomes" id="UP000223288">
    <property type="component" value="Segment"/>
</dbReference>
<evidence type="ECO:0000313" key="3">
    <source>
        <dbReference type="EMBL" id="AOO13896.1"/>
    </source>
</evidence>
<reference evidence="8 9" key="1">
    <citation type="journal article" date="2016" name="Environ. Microbiol.">
        <title>Genomic diversification of marine cyanophages into stable ecotypes.</title>
        <authorList>
            <person name="Marston M.F."/>
            <person name="Martiny J.B."/>
        </authorList>
    </citation>
    <scope>NUCLEOTIDE SEQUENCE [LARGE SCALE GENOMIC DNA]</scope>
    <source>
        <strain evidence="1">LIS_22_0610</strain>
        <strain evidence="2">Np_11_1211</strain>
        <strain evidence="3">Np_45_0711</strain>
        <strain evidence="4">RW_03_0110</strain>
        <strain evidence="5">Sn_18_0910</strain>
        <strain evidence="6">Sn_23_0910</strain>
        <strain evidence="7">W1_23_0910</strain>
    </source>
</reference>
<evidence type="ECO:0000313" key="4">
    <source>
        <dbReference type="EMBL" id="AOO14112.1"/>
    </source>
</evidence>
<name>A0A1D7SKQ2_9CAUD</name>
<dbReference type="Proteomes" id="UP000225271">
    <property type="component" value="Segment"/>
</dbReference>
<evidence type="ECO:0000313" key="10">
    <source>
        <dbReference type="Proteomes" id="UP000224953"/>
    </source>
</evidence>
<evidence type="ECO:0000313" key="5">
    <source>
        <dbReference type="EMBL" id="AOO14548.1"/>
    </source>
</evidence>
<organism evidence="4 10">
    <name type="scientific">Cyanophage S-RIM14</name>
    <dbReference type="NCBI Taxonomy" id="1278423"/>
    <lineage>
        <taxon>Viruses</taxon>
        <taxon>Duplodnaviria</taxon>
        <taxon>Heunggongvirae</taxon>
        <taxon>Uroviricota</taxon>
        <taxon>Caudoviricetes</taxon>
        <taxon>Pantevenvirales</taxon>
        <taxon>Kyanoviridae</taxon>
        <taxon>Ahtivirus</taxon>
        <taxon>Ahtivirus sagseatwo</taxon>
    </lineage>
</organism>
<protein>
    <submittedName>
        <fullName evidence="4">Uncharacterized protein</fullName>
    </submittedName>
</protein>
<dbReference type="Proteomes" id="UP000223981">
    <property type="component" value="Segment"/>
</dbReference>
<evidence type="ECO:0000313" key="1">
    <source>
        <dbReference type="EMBL" id="AOO13464.1"/>
    </source>
</evidence>
<dbReference type="EMBL" id="KX349299">
    <property type="protein sequence ID" value="AOO13464.1"/>
    <property type="molecule type" value="Genomic_DNA"/>
</dbReference>
<evidence type="ECO:0000313" key="7">
    <source>
        <dbReference type="EMBL" id="AOO14980.1"/>
    </source>
</evidence>
<dbReference type="Proteomes" id="UP000223576">
    <property type="component" value="Segment"/>
</dbReference>
<sequence length="47" mass="5472">MKMWETKCSGCAKMIPANQCPQVGCYVPSENRYKNSLCKPCWLKTWK</sequence>
<dbReference type="EMBL" id="KX349301">
    <property type="protein sequence ID" value="AOO13896.1"/>
    <property type="molecule type" value="Genomic_DNA"/>
</dbReference>
<gene>
    <name evidence="1" type="ORF">LIS110610_134</name>
    <name evidence="2" type="ORF">Np111211_134</name>
    <name evidence="3" type="ORF">Np450711_134</name>
    <name evidence="4" type="ORF">RW030110_134</name>
    <name evidence="5" type="ORF">Sn180910_134</name>
    <name evidence="6" type="ORF">Sn230910_134</name>
    <name evidence="7" type="ORF">W1230910_134</name>
</gene>
<dbReference type="Proteomes" id="UP000224257">
    <property type="component" value="Segment"/>
</dbReference>
<proteinExistence type="predicted"/>
<dbReference type="EMBL" id="KX349302">
    <property type="protein sequence ID" value="AOO14112.1"/>
    <property type="molecule type" value="Genomic_DNA"/>
</dbReference>
<evidence type="ECO:0000313" key="2">
    <source>
        <dbReference type="EMBL" id="AOO13680.1"/>
    </source>
</evidence>
<dbReference type="EMBL" id="KX349304">
    <property type="protein sequence ID" value="AOO14548.1"/>
    <property type="molecule type" value="Genomic_DNA"/>
</dbReference>
<dbReference type="EMBL" id="KX349305">
    <property type="protein sequence ID" value="AOO14764.1"/>
    <property type="molecule type" value="Genomic_DNA"/>
</dbReference>
<evidence type="ECO:0000313" key="9">
    <source>
        <dbReference type="Proteomes" id="UP000223576"/>
    </source>
</evidence>
<dbReference type="EMBL" id="KX349300">
    <property type="protein sequence ID" value="AOO13680.1"/>
    <property type="molecule type" value="Genomic_DNA"/>
</dbReference>